<protein>
    <submittedName>
        <fullName evidence="2">Uncharacterized protein</fullName>
    </submittedName>
</protein>
<keyword evidence="1" id="KW-0812">Transmembrane</keyword>
<proteinExistence type="predicted"/>
<feature type="transmembrane region" description="Helical" evidence="1">
    <location>
        <begin position="45"/>
        <end position="64"/>
    </location>
</feature>
<gene>
    <name evidence="2" type="ORF">ACFP50_32355</name>
</gene>
<reference evidence="3" key="1">
    <citation type="journal article" date="2019" name="Int. J. Syst. Evol. Microbiol.">
        <title>The Global Catalogue of Microorganisms (GCM) 10K type strain sequencing project: providing services to taxonomists for standard genome sequencing and annotation.</title>
        <authorList>
            <consortium name="The Broad Institute Genomics Platform"/>
            <consortium name="The Broad Institute Genome Sequencing Center for Infectious Disease"/>
            <person name="Wu L."/>
            <person name="Ma J."/>
        </authorList>
    </citation>
    <scope>NUCLEOTIDE SEQUENCE [LARGE SCALE GENOMIC DNA]</scope>
    <source>
        <strain evidence="3">JCM 12763</strain>
    </source>
</reference>
<dbReference type="RefSeq" id="WP_055630872.1">
    <property type="nucleotide sequence ID" value="NZ_JBHSPT010000102.1"/>
</dbReference>
<evidence type="ECO:0000313" key="2">
    <source>
        <dbReference type="EMBL" id="MFC6059923.1"/>
    </source>
</evidence>
<comment type="caution">
    <text evidence="2">The sequence shown here is derived from an EMBL/GenBank/DDBJ whole genome shotgun (WGS) entry which is preliminary data.</text>
</comment>
<feature type="transmembrane region" description="Helical" evidence="1">
    <location>
        <begin position="20"/>
        <end position="39"/>
    </location>
</feature>
<accession>A0ABW1M8A1</accession>
<name>A0ABW1M8A1_9ACTN</name>
<sequence>MAADDFQAARQIVMSAIRKLILITGVAAVPLALPLGFAIGEGTTAVVLAGVVWAALMALIPIGFTVNRHYEAKYAALLRATGFTLVTDQDGRLRYVPPGEPLPGHGNPFAVGT</sequence>
<keyword evidence="1" id="KW-0472">Membrane</keyword>
<evidence type="ECO:0000313" key="3">
    <source>
        <dbReference type="Proteomes" id="UP001596242"/>
    </source>
</evidence>
<keyword evidence="1" id="KW-1133">Transmembrane helix</keyword>
<keyword evidence="3" id="KW-1185">Reference proteome</keyword>
<dbReference type="Proteomes" id="UP001596242">
    <property type="component" value="Unassembled WGS sequence"/>
</dbReference>
<dbReference type="EMBL" id="JBHSPT010000102">
    <property type="protein sequence ID" value="MFC6059923.1"/>
    <property type="molecule type" value="Genomic_DNA"/>
</dbReference>
<evidence type="ECO:0000256" key="1">
    <source>
        <dbReference type="SAM" id="Phobius"/>
    </source>
</evidence>
<organism evidence="2 3">
    <name type="scientific">Streptomyces pratens</name>
    <dbReference type="NCBI Taxonomy" id="887456"/>
    <lineage>
        <taxon>Bacteria</taxon>
        <taxon>Bacillati</taxon>
        <taxon>Actinomycetota</taxon>
        <taxon>Actinomycetes</taxon>
        <taxon>Kitasatosporales</taxon>
        <taxon>Streptomycetaceae</taxon>
        <taxon>Streptomyces</taxon>
    </lineage>
</organism>